<reference evidence="2" key="1">
    <citation type="submission" date="2014-11" db="EMBL/GenBank/DDBJ databases">
        <authorList>
            <person name="Amaro Gonzalez C."/>
        </authorList>
    </citation>
    <scope>NUCLEOTIDE SEQUENCE</scope>
</reference>
<feature type="transmembrane region" description="Helical" evidence="1">
    <location>
        <begin position="77"/>
        <end position="97"/>
    </location>
</feature>
<evidence type="ECO:0000313" key="2">
    <source>
        <dbReference type="EMBL" id="JAH94235.1"/>
    </source>
</evidence>
<organism evidence="2">
    <name type="scientific">Anguilla anguilla</name>
    <name type="common">European freshwater eel</name>
    <name type="synonym">Muraena anguilla</name>
    <dbReference type="NCBI Taxonomy" id="7936"/>
    <lineage>
        <taxon>Eukaryota</taxon>
        <taxon>Metazoa</taxon>
        <taxon>Chordata</taxon>
        <taxon>Craniata</taxon>
        <taxon>Vertebrata</taxon>
        <taxon>Euteleostomi</taxon>
        <taxon>Actinopterygii</taxon>
        <taxon>Neopterygii</taxon>
        <taxon>Teleostei</taxon>
        <taxon>Anguilliformes</taxon>
        <taxon>Anguillidae</taxon>
        <taxon>Anguilla</taxon>
    </lineage>
</organism>
<keyword evidence="1" id="KW-1133">Transmembrane helix</keyword>
<accession>A0A0E9WXE7</accession>
<dbReference type="EMBL" id="GBXM01014342">
    <property type="protein sequence ID" value="JAH94235.1"/>
    <property type="molecule type" value="Transcribed_RNA"/>
</dbReference>
<dbReference type="AlphaFoldDB" id="A0A0E9WXE7"/>
<feature type="transmembrane region" description="Helical" evidence="1">
    <location>
        <begin position="42"/>
        <end position="65"/>
    </location>
</feature>
<proteinExistence type="predicted"/>
<keyword evidence="1" id="KW-0472">Membrane</keyword>
<name>A0A0E9WXE7_ANGAN</name>
<evidence type="ECO:0000256" key="1">
    <source>
        <dbReference type="SAM" id="Phobius"/>
    </source>
</evidence>
<reference evidence="2" key="2">
    <citation type="journal article" date="2015" name="Fish Shellfish Immunol.">
        <title>Early steps in the European eel (Anguilla anguilla)-Vibrio vulnificus interaction in the gills: Role of the RtxA13 toxin.</title>
        <authorList>
            <person name="Callol A."/>
            <person name="Pajuelo D."/>
            <person name="Ebbesson L."/>
            <person name="Teles M."/>
            <person name="MacKenzie S."/>
            <person name="Amaro C."/>
        </authorList>
    </citation>
    <scope>NUCLEOTIDE SEQUENCE</scope>
</reference>
<keyword evidence="1" id="KW-0812">Transmembrane</keyword>
<protein>
    <submittedName>
        <fullName evidence="2">Uncharacterized protein</fullName>
    </submittedName>
</protein>
<sequence length="100" mass="12087">MPPFTWTCNFDVKIYFNKLMKYYCTVTYSINTKYISYMPESYVLNIFMIYTFFLILSEILNILYFRALKTILPNDKNILQCIIILIFKILYSTIYYTKAS</sequence>